<name>A0AAD3HN22_9CHLO</name>
<reference evidence="3 4" key="1">
    <citation type="journal article" date="2021" name="Sci. Rep.">
        <title>Genome sequencing of the multicellular alga Astrephomene provides insights into convergent evolution of germ-soma differentiation.</title>
        <authorList>
            <person name="Yamashita S."/>
            <person name="Yamamoto K."/>
            <person name="Matsuzaki R."/>
            <person name="Suzuki S."/>
            <person name="Yamaguchi H."/>
            <person name="Hirooka S."/>
            <person name="Minakuchi Y."/>
            <person name="Miyagishima S."/>
            <person name="Kawachi M."/>
            <person name="Toyoda A."/>
            <person name="Nozaki H."/>
        </authorList>
    </citation>
    <scope>NUCLEOTIDE SEQUENCE [LARGE SCALE GENOMIC DNA]</scope>
    <source>
        <strain evidence="3 4">NIES-4017</strain>
    </source>
</reference>
<feature type="region of interest" description="Disordered" evidence="1">
    <location>
        <begin position="102"/>
        <end position="177"/>
    </location>
</feature>
<dbReference type="EMBL" id="BMAR01000015">
    <property type="protein sequence ID" value="GFR46777.1"/>
    <property type="molecule type" value="Genomic_DNA"/>
</dbReference>
<feature type="compositionally biased region" description="Polar residues" evidence="1">
    <location>
        <begin position="62"/>
        <end position="75"/>
    </location>
</feature>
<feature type="compositionally biased region" description="Low complexity" evidence="1">
    <location>
        <begin position="136"/>
        <end position="175"/>
    </location>
</feature>
<dbReference type="AlphaFoldDB" id="A0AAD3HN22"/>
<feature type="chain" id="PRO_5042091623" evidence="2">
    <location>
        <begin position="21"/>
        <end position="302"/>
    </location>
</feature>
<organism evidence="3 4">
    <name type="scientific">Astrephomene gubernaculifera</name>
    <dbReference type="NCBI Taxonomy" id="47775"/>
    <lineage>
        <taxon>Eukaryota</taxon>
        <taxon>Viridiplantae</taxon>
        <taxon>Chlorophyta</taxon>
        <taxon>core chlorophytes</taxon>
        <taxon>Chlorophyceae</taxon>
        <taxon>CS clade</taxon>
        <taxon>Chlamydomonadales</taxon>
        <taxon>Astrephomenaceae</taxon>
        <taxon>Astrephomene</taxon>
    </lineage>
</organism>
<keyword evidence="2" id="KW-0732">Signal</keyword>
<feature type="signal peptide" evidence="2">
    <location>
        <begin position="1"/>
        <end position="20"/>
    </location>
</feature>
<protein>
    <submittedName>
        <fullName evidence="3">Uncharacterized protein</fullName>
    </submittedName>
</protein>
<gene>
    <name evidence="3" type="ORF">Agub_g8406</name>
</gene>
<feature type="compositionally biased region" description="Polar residues" evidence="1">
    <location>
        <begin position="218"/>
        <end position="228"/>
    </location>
</feature>
<evidence type="ECO:0000313" key="3">
    <source>
        <dbReference type="EMBL" id="GFR46777.1"/>
    </source>
</evidence>
<keyword evidence="4" id="KW-1185">Reference proteome</keyword>
<evidence type="ECO:0000313" key="4">
    <source>
        <dbReference type="Proteomes" id="UP001054857"/>
    </source>
</evidence>
<feature type="region of interest" description="Disordered" evidence="1">
    <location>
        <begin position="51"/>
        <end position="75"/>
    </location>
</feature>
<feature type="compositionally biased region" description="Low complexity" evidence="1">
    <location>
        <begin position="106"/>
        <end position="122"/>
    </location>
</feature>
<dbReference type="Proteomes" id="UP001054857">
    <property type="component" value="Unassembled WGS sequence"/>
</dbReference>
<accession>A0AAD3HN22</accession>
<comment type="caution">
    <text evidence="3">The sequence shown here is derived from an EMBL/GenBank/DDBJ whole genome shotgun (WGS) entry which is preliminary data.</text>
</comment>
<feature type="region of interest" description="Disordered" evidence="1">
    <location>
        <begin position="218"/>
        <end position="243"/>
    </location>
</feature>
<evidence type="ECO:0000256" key="1">
    <source>
        <dbReference type="SAM" id="MobiDB-lite"/>
    </source>
</evidence>
<evidence type="ECO:0000256" key="2">
    <source>
        <dbReference type="SAM" id="SignalP"/>
    </source>
</evidence>
<proteinExistence type="predicted"/>
<sequence>MSRIRAWLVALFQWFSRCFSTRKQYTDAIPTASPGAKAASIPRSEDFVKHDQEAPIPAGLPTPSSQAGSEQHTTGSVREVAPLLPQIAQQLQAVDYQVPEQPGNEQFQASPAPQQQRQQQPPVQAPIPLTPLHQLPQVAQQQPEIAPQQQHQPVPLTPQQRQQQPATQAPPAHIPLTPLYQTPHAAQQLPEITPISSKLQQTAERQALRDITPYASQVARTPSCSATDGVTPGSEYETPSAAPPTQQFRRYMVDSGKVVGVNNTVTRYREAKPIMPHTTPFPLRVDRELELEGRALGANVKT</sequence>